<dbReference type="RefSeq" id="WP_080038932.1">
    <property type="nucleotide sequence ID" value="NZ_CP017717.1"/>
</dbReference>
<dbReference type="Proteomes" id="UP000190797">
    <property type="component" value="Chromosome"/>
</dbReference>
<proteinExistence type="predicted"/>
<gene>
    <name evidence="1" type="ORF">BKM31_15955</name>
</gene>
<evidence type="ECO:0000313" key="1">
    <source>
        <dbReference type="EMBL" id="AQZ62753.1"/>
    </source>
</evidence>
<sequence>MVERVNDHVEMRVDERVLTASLDGWAQFLRAVQDGKPTDGSVRLRTDVAHAATLWNVEADGDPLNLNAEEWATVREHIERGDFDLEKLPRQAQEPDTVA</sequence>
<evidence type="ECO:0000313" key="2">
    <source>
        <dbReference type="Proteomes" id="UP000190797"/>
    </source>
</evidence>
<protein>
    <submittedName>
        <fullName evidence="1">Uncharacterized protein</fullName>
    </submittedName>
</protein>
<dbReference type="AlphaFoldDB" id="A0A1U9ZXS4"/>
<organism evidence="1 2">
    <name type="scientific">[Actinomadura] parvosata subsp. kistnae</name>
    <dbReference type="NCBI Taxonomy" id="1909395"/>
    <lineage>
        <taxon>Bacteria</taxon>
        <taxon>Bacillati</taxon>
        <taxon>Actinomycetota</taxon>
        <taxon>Actinomycetes</taxon>
        <taxon>Streptosporangiales</taxon>
        <taxon>Streptosporangiaceae</taxon>
        <taxon>Nonomuraea</taxon>
    </lineage>
</organism>
<dbReference type="EMBL" id="CP017717">
    <property type="protein sequence ID" value="AQZ62753.1"/>
    <property type="molecule type" value="Genomic_DNA"/>
</dbReference>
<reference evidence="2" key="1">
    <citation type="journal article" date="2017" name="Med. Chem. Commun.">
        <title>Nonomuraea sp. ATCC 55076 harbours the largest actinomycete chromosome to date and the kistamicin biosynthetic gene cluster.</title>
        <authorList>
            <person name="Nazari B."/>
            <person name="Forneris C.C."/>
            <person name="Gibson M.I."/>
            <person name="Moon K."/>
            <person name="Schramma K.R."/>
            <person name="Seyedsayamdost M.R."/>
        </authorList>
    </citation>
    <scope>NUCLEOTIDE SEQUENCE [LARGE SCALE GENOMIC DNA]</scope>
    <source>
        <strain evidence="2">ATCC 55076</strain>
    </source>
</reference>
<name>A0A1U9ZXS4_9ACTN</name>
<dbReference type="KEGG" id="noa:BKM31_15955"/>
<keyword evidence="2" id="KW-1185">Reference proteome</keyword>
<accession>A0A1U9ZXS4</accession>